<dbReference type="RefSeq" id="XP_009768039.1">
    <property type="nucleotide sequence ID" value="XM_009769737.1"/>
</dbReference>
<proteinExistence type="predicted"/>
<dbReference type="PANTHER" id="PTHR35118">
    <property type="entry name" value="KINASE FAMILY PROTEIN"/>
    <property type="match status" value="1"/>
</dbReference>
<evidence type="ECO:0000313" key="3">
    <source>
        <dbReference type="RefSeq" id="XP_009768039.1"/>
    </source>
</evidence>
<dbReference type="STRING" id="4096.A0A1U7W074"/>
<keyword evidence="2" id="KW-1185">Reference proteome</keyword>
<sequence length="166" mass="19340">MEDRESVESRTKKSSISSGGRVQEREEFLRRFVDSESLVENLKTWYGELAKNSEEPPFDAPFELVDLQKFDYALEGVPFQQLVRIPSAIYDSASGAVEATAYLALEDFLHASVKGLIGTNPIICKRKKQKKTKRSRRRQREKARMKRKKTREERKRKSWWAANVKE</sequence>
<dbReference type="AlphaFoldDB" id="A0A1U7W074"/>
<feature type="region of interest" description="Disordered" evidence="1">
    <location>
        <begin position="1"/>
        <end position="24"/>
    </location>
</feature>
<accession>A0A1U7W074</accession>
<organism evidence="2 3">
    <name type="scientific">Nicotiana sylvestris</name>
    <name type="common">Wood tobacco</name>
    <name type="synonym">South American tobacco</name>
    <dbReference type="NCBI Taxonomy" id="4096"/>
    <lineage>
        <taxon>Eukaryota</taxon>
        <taxon>Viridiplantae</taxon>
        <taxon>Streptophyta</taxon>
        <taxon>Embryophyta</taxon>
        <taxon>Tracheophyta</taxon>
        <taxon>Spermatophyta</taxon>
        <taxon>Magnoliopsida</taxon>
        <taxon>eudicotyledons</taxon>
        <taxon>Gunneridae</taxon>
        <taxon>Pentapetalae</taxon>
        <taxon>asterids</taxon>
        <taxon>lamiids</taxon>
        <taxon>Solanales</taxon>
        <taxon>Solanaceae</taxon>
        <taxon>Nicotianoideae</taxon>
        <taxon>Nicotianeae</taxon>
        <taxon>Nicotiana</taxon>
    </lineage>
</organism>
<dbReference type="KEGG" id="nsy:104219106"/>
<evidence type="ECO:0000256" key="1">
    <source>
        <dbReference type="SAM" id="MobiDB-lite"/>
    </source>
</evidence>
<dbReference type="GeneID" id="104219106"/>
<feature type="compositionally biased region" description="Basic and acidic residues" evidence="1">
    <location>
        <begin position="1"/>
        <end position="11"/>
    </location>
</feature>
<gene>
    <name evidence="3" type="primary">LOC104219106</name>
</gene>
<reference evidence="3" key="2">
    <citation type="submission" date="2025-08" db="UniProtKB">
        <authorList>
            <consortium name="RefSeq"/>
        </authorList>
    </citation>
    <scope>IDENTIFICATION</scope>
    <source>
        <tissue evidence="3">Leaf</tissue>
    </source>
</reference>
<protein>
    <submittedName>
        <fullName evidence="3">Uncharacterized protein LOC104219106</fullName>
    </submittedName>
</protein>
<dbReference type="Proteomes" id="UP000189701">
    <property type="component" value="Unplaced"/>
</dbReference>
<feature type="compositionally biased region" description="Basic residues" evidence="1">
    <location>
        <begin position="126"/>
        <end position="149"/>
    </location>
</feature>
<reference evidence="2" key="1">
    <citation type="journal article" date="2013" name="Genome Biol.">
        <title>Reference genomes and transcriptomes of Nicotiana sylvestris and Nicotiana tomentosiformis.</title>
        <authorList>
            <person name="Sierro N."/>
            <person name="Battey J.N."/>
            <person name="Ouadi S."/>
            <person name="Bovet L."/>
            <person name="Goepfert S."/>
            <person name="Bakaher N."/>
            <person name="Peitsch M.C."/>
            <person name="Ivanov N.V."/>
        </authorList>
    </citation>
    <scope>NUCLEOTIDE SEQUENCE [LARGE SCALE GENOMIC DNA]</scope>
</reference>
<name>A0A1U7W074_NICSY</name>
<feature type="region of interest" description="Disordered" evidence="1">
    <location>
        <begin position="126"/>
        <end position="166"/>
    </location>
</feature>
<dbReference type="PANTHER" id="PTHR35118:SF5">
    <property type="entry name" value="PROTEIN KINASE DOMAIN-CONTAINING PROTEIN"/>
    <property type="match status" value="1"/>
</dbReference>
<evidence type="ECO:0000313" key="2">
    <source>
        <dbReference type="Proteomes" id="UP000189701"/>
    </source>
</evidence>
<dbReference type="eggNOG" id="ENOG502QQSV">
    <property type="taxonomic scope" value="Eukaryota"/>
</dbReference>